<dbReference type="Proteomes" id="UP001155240">
    <property type="component" value="Unassembled WGS sequence"/>
</dbReference>
<dbReference type="AlphaFoldDB" id="A0A9X2DU44"/>
<proteinExistence type="predicted"/>
<evidence type="ECO:0000259" key="1">
    <source>
        <dbReference type="Pfam" id="PF13401"/>
    </source>
</evidence>
<name>A0A9X2DU44_9MICO</name>
<gene>
    <name evidence="2" type="ORF">NB037_01970</name>
</gene>
<evidence type="ECO:0000313" key="3">
    <source>
        <dbReference type="Proteomes" id="UP001155240"/>
    </source>
</evidence>
<comment type="caution">
    <text evidence="2">The sequence shown here is derived from an EMBL/GenBank/DDBJ whole genome shotgun (WGS) entry which is preliminary data.</text>
</comment>
<dbReference type="Pfam" id="PF13401">
    <property type="entry name" value="AAA_22"/>
    <property type="match status" value="1"/>
</dbReference>
<reference evidence="2" key="1">
    <citation type="submission" date="2022-06" db="EMBL/GenBank/DDBJ databases">
        <title>Whole genome shotgun sequencing (WGS) of Rathayibacter sp. ZW T2_19, isolated from stored onions (Allium cepa).</title>
        <authorList>
            <person name="Stoll D.A."/>
            <person name="Huch M."/>
        </authorList>
    </citation>
    <scope>NUCLEOTIDE SEQUENCE</scope>
    <source>
        <strain evidence="2">ZW T2_19</strain>
    </source>
</reference>
<dbReference type="GO" id="GO:0016887">
    <property type="term" value="F:ATP hydrolysis activity"/>
    <property type="evidence" value="ECO:0007669"/>
    <property type="project" value="InterPro"/>
</dbReference>
<dbReference type="RefSeq" id="WP_251943154.1">
    <property type="nucleotide sequence ID" value="NZ_JAMRYM010000003.1"/>
</dbReference>
<keyword evidence="3" id="KW-1185">Reference proteome</keyword>
<dbReference type="InterPro" id="IPR027417">
    <property type="entry name" value="P-loop_NTPase"/>
</dbReference>
<dbReference type="InterPro" id="IPR052026">
    <property type="entry name" value="ExeA_AAA_ATPase_DNA-bind"/>
</dbReference>
<sequence length="269" mass="31000">MTQSFIVTKEHRRFTEFANAVKKERTIGICHGDAGVGKTNSARRYANWDTLEPYLTTWGPRNEDDAKHNALAHRSRTVFYTPEVLPRPKDLMREIGKWQAHLGICIDEHLRTIGKVSGMHNGNTTRWVEMLIVDEAERLTPTALELLRDEHDRTHLAIILIGMPGIDQRFRHYPQLYSRLGFSHRYRAIGRDELLFVLDRHWKRLGRTLNPDDFTDAQAVAAIERITRGNFRLLERLFPQISRVLKINELETITDDVVEAAASVLVIGS</sequence>
<dbReference type="EMBL" id="JAMRYM010000003">
    <property type="protein sequence ID" value="MCM6761175.1"/>
    <property type="molecule type" value="Genomic_DNA"/>
</dbReference>
<protein>
    <submittedName>
        <fullName evidence="2">AAA family ATPase</fullName>
    </submittedName>
</protein>
<dbReference type="SUPFAM" id="SSF52540">
    <property type="entry name" value="P-loop containing nucleoside triphosphate hydrolases"/>
    <property type="match status" value="1"/>
</dbReference>
<evidence type="ECO:0000313" key="2">
    <source>
        <dbReference type="EMBL" id="MCM6761175.1"/>
    </source>
</evidence>
<dbReference type="PANTHER" id="PTHR35894">
    <property type="entry name" value="GENERAL SECRETION PATHWAY PROTEIN A-RELATED"/>
    <property type="match status" value="1"/>
</dbReference>
<accession>A0A9X2DU44</accession>
<organism evidence="2 3">
    <name type="scientific">Rathayibacter rubneri</name>
    <dbReference type="NCBI Taxonomy" id="2950106"/>
    <lineage>
        <taxon>Bacteria</taxon>
        <taxon>Bacillati</taxon>
        <taxon>Actinomycetota</taxon>
        <taxon>Actinomycetes</taxon>
        <taxon>Micrococcales</taxon>
        <taxon>Microbacteriaceae</taxon>
        <taxon>Rathayibacter</taxon>
    </lineage>
</organism>
<dbReference type="InterPro" id="IPR049945">
    <property type="entry name" value="AAA_22"/>
</dbReference>
<dbReference type="PANTHER" id="PTHR35894:SF1">
    <property type="entry name" value="PHOSPHORIBULOKINASE _ URIDINE KINASE FAMILY"/>
    <property type="match status" value="1"/>
</dbReference>
<feature type="domain" description="ORC1/DEAH AAA+ ATPase" evidence="1">
    <location>
        <begin position="23"/>
        <end position="170"/>
    </location>
</feature>